<proteinExistence type="predicted"/>
<keyword evidence="2" id="KW-0812">Transmembrane</keyword>
<dbReference type="AlphaFoldDB" id="A0A8H5ME68"/>
<evidence type="ECO:0000313" key="3">
    <source>
        <dbReference type="EMBL" id="KAF5391145.1"/>
    </source>
</evidence>
<feature type="transmembrane region" description="Helical" evidence="2">
    <location>
        <begin position="55"/>
        <end position="76"/>
    </location>
</feature>
<feature type="region of interest" description="Disordered" evidence="1">
    <location>
        <begin position="250"/>
        <end position="269"/>
    </location>
</feature>
<evidence type="ECO:0000256" key="1">
    <source>
        <dbReference type="SAM" id="MobiDB-lite"/>
    </source>
</evidence>
<reference evidence="3 4" key="1">
    <citation type="journal article" date="2020" name="ISME J.">
        <title>Uncovering the hidden diversity of litter-decomposition mechanisms in mushroom-forming fungi.</title>
        <authorList>
            <person name="Floudas D."/>
            <person name="Bentzer J."/>
            <person name="Ahren D."/>
            <person name="Johansson T."/>
            <person name="Persson P."/>
            <person name="Tunlid A."/>
        </authorList>
    </citation>
    <scope>NUCLEOTIDE SEQUENCE [LARGE SCALE GENOMIC DNA]</scope>
    <source>
        <strain evidence="3 4">CBS 406.79</strain>
    </source>
</reference>
<dbReference type="Proteomes" id="UP000518752">
    <property type="component" value="Unassembled WGS sequence"/>
</dbReference>
<evidence type="ECO:0000313" key="4">
    <source>
        <dbReference type="Proteomes" id="UP000518752"/>
    </source>
</evidence>
<evidence type="ECO:0000256" key="2">
    <source>
        <dbReference type="SAM" id="Phobius"/>
    </source>
</evidence>
<keyword evidence="2" id="KW-0472">Membrane</keyword>
<keyword evidence="4" id="KW-1185">Reference proteome</keyword>
<name>A0A8H5ME68_9AGAR</name>
<organism evidence="3 4">
    <name type="scientific">Collybiopsis confluens</name>
    <dbReference type="NCBI Taxonomy" id="2823264"/>
    <lineage>
        <taxon>Eukaryota</taxon>
        <taxon>Fungi</taxon>
        <taxon>Dikarya</taxon>
        <taxon>Basidiomycota</taxon>
        <taxon>Agaricomycotina</taxon>
        <taxon>Agaricomycetes</taxon>
        <taxon>Agaricomycetidae</taxon>
        <taxon>Agaricales</taxon>
        <taxon>Marasmiineae</taxon>
        <taxon>Omphalotaceae</taxon>
        <taxon>Collybiopsis</taxon>
    </lineage>
</organism>
<dbReference type="PROSITE" id="PS51257">
    <property type="entry name" value="PROKAR_LIPOPROTEIN"/>
    <property type="match status" value="1"/>
</dbReference>
<dbReference type="EMBL" id="JAACJN010000011">
    <property type="protein sequence ID" value="KAF5391145.1"/>
    <property type="molecule type" value="Genomic_DNA"/>
</dbReference>
<gene>
    <name evidence="3" type="ORF">D9757_003003</name>
</gene>
<comment type="caution">
    <text evidence="3">The sequence shown here is derived from an EMBL/GenBank/DDBJ whole genome shotgun (WGS) entry which is preliminary data.</text>
</comment>
<accession>A0A8H5ME68</accession>
<dbReference type="OrthoDB" id="3239304at2759"/>
<feature type="transmembrane region" description="Helical" evidence="2">
    <location>
        <begin position="12"/>
        <end position="35"/>
    </location>
</feature>
<sequence>MSPSRAKRFCGLFSPALGVITLSCVWIISGFAIAISGWLQVHQLLTYPIPSPYYAALYCHAILFTVLGVAGIYGITAVSSKRHSFISGYLILLGIHLLLSFGGGIFFLVMVHRIRTSDEIKACLGRVSNNDLTATQRCYTPIALHQNAAIAIYVLTWIFELYTCVMVFSCLGDSKQANDSYSDLEKNTVRNGLVKPLSISDPKPIPNFKPATMSMMMGNNGVPISAIHDVVTPGVQGFAGGVQQHSWETISTPRRASRSSPPITPITPSRPDFVSGIKPLLLTKKPATQPNSPHVIPPLEISTSPIHPYGLGSAGLSTSYAFSAPINSYGSISDQVTPTQAAFTDISNRI</sequence>
<feature type="transmembrane region" description="Helical" evidence="2">
    <location>
        <begin position="150"/>
        <end position="171"/>
    </location>
</feature>
<keyword evidence="2" id="KW-1133">Transmembrane helix</keyword>
<evidence type="ECO:0008006" key="5">
    <source>
        <dbReference type="Google" id="ProtNLM"/>
    </source>
</evidence>
<feature type="transmembrane region" description="Helical" evidence="2">
    <location>
        <begin position="88"/>
        <end position="111"/>
    </location>
</feature>
<protein>
    <recommendedName>
        <fullName evidence="5">Tetraspanin</fullName>
    </recommendedName>
</protein>